<gene>
    <name evidence="1" type="ORF">ENJ51_08395</name>
</gene>
<organism evidence="1">
    <name type="scientific">Leucothrix mucor</name>
    <dbReference type="NCBI Taxonomy" id="45248"/>
    <lineage>
        <taxon>Bacteria</taxon>
        <taxon>Pseudomonadati</taxon>
        <taxon>Pseudomonadota</taxon>
        <taxon>Gammaproteobacteria</taxon>
        <taxon>Thiotrichales</taxon>
        <taxon>Thiotrichaceae</taxon>
        <taxon>Leucothrix</taxon>
    </lineage>
</organism>
<dbReference type="EMBL" id="DRMS01000314">
    <property type="protein sequence ID" value="HFC92815.1"/>
    <property type="molecule type" value="Genomic_DNA"/>
</dbReference>
<name>A0A7V2T179_LEUMU</name>
<accession>A0A7V2T179</accession>
<reference evidence="1" key="1">
    <citation type="journal article" date="2020" name="mSystems">
        <title>Genome- and Community-Level Interaction Insights into Carbon Utilization and Element Cycling Functions of Hydrothermarchaeota in Hydrothermal Sediment.</title>
        <authorList>
            <person name="Zhou Z."/>
            <person name="Liu Y."/>
            <person name="Xu W."/>
            <person name="Pan J."/>
            <person name="Luo Z.H."/>
            <person name="Li M."/>
        </authorList>
    </citation>
    <scope>NUCLEOTIDE SEQUENCE [LARGE SCALE GENOMIC DNA]</scope>
    <source>
        <strain evidence="1">HyVt-493</strain>
    </source>
</reference>
<evidence type="ECO:0000313" key="1">
    <source>
        <dbReference type="EMBL" id="HFC92815.1"/>
    </source>
</evidence>
<dbReference type="Proteomes" id="UP000885750">
    <property type="component" value="Unassembled WGS sequence"/>
</dbReference>
<comment type="caution">
    <text evidence="1">The sequence shown here is derived from an EMBL/GenBank/DDBJ whole genome shotgun (WGS) entry which is preliminary data.</text>
</comment>
<sequence length="206" mass="24226">MNDSYMGMKKNIYDLLYTNKQGKKESSYEMSLLEDQDIPWDRIEKLKGLLQPVSSIKNILIPLESAKLLSSWGIEEGLNYLENLVDNRVDKLGLISPHRLFSYDQIYEEIQDAITNYYARHADRSTEEGINAAKRIKPILLKIIKLFEVLPFELTCLFDIEEFLDRNSYEIPLKKCFKILVMKKERKKAKDLEKLLLKWDPNFSLN</sequence>
<protein>
    <submittedName>
        <fullName evidence="1">Uncharacterized protein</fullName>
    </submittedName>
</protein>
<dbReference type="AlphaFoldDB" id="A0A7V2T179"/>
<proteinExistence type="predicted"/>